<dbReference type="Proteomes" id="UP000054302">
    <property type="component" value="Unassembled WGS sequence"/>
</dbReference>
<name>A0A0D1ZT66_EXOME</name>
<feature type="transmembrane region" description="Helical" evidence="1">
    <location>
        <begin position="60"/>
        <end position="79"/>
    </location>
</feature>
<keyword evidence="1" id="KW-0812">Transmembrane</keyword>
<evidence type="ECO:0000256" key="1">
    <source>
        <dbReference type="SAM" id="Phobius"/>
    </source>
</evidence>
<sequence>MRLGVTGQRRRFIMPLIPRTRAGSNARPLVLGRPILHRIHDRLNDVFQGLRWPHVAYKTLALGYLIFMLWIASFLLPLASDVLSKPSKKFLINHQNFDHYFGSFKGFSECGIRGRDLYMPTSEDQHGSLTQASCTTRRSLLTAMSGGGRIGFDAPYIPRGCHYRWFTIAETCMILERFDSLVFVGDDSLQSIYNGFNILLRQDLIFGAMRVQEMEGALRTQCWCDSQFTAKACSRHFVTASHQVPQDVLAEDSVSFCRRTPHTFLRIDGNHMSLNTLNSFKMMVPSVPPSNYKAVPIILSLQPASCSQESASRALLEILGLADESKRKTPMLWVGPSAAGHVEVKDRKSNQEIWEFDKHMEHVALENDIEVLKMWNMTVQAESWDGVQFGEKVAVTQAMMLINWLSLLESS</sequence>
<organism evidence="2 3">
    <name type="scientific">Exophiala mesophila</name>
    <name type="common">Black yeast-like fungus</name>
    <dbReference type="NCBI Taxonomy" id="212818"/>
    <lineage>
        <taxon>Eukaryota</taxon>
        <taxon>Fungi</taxon>
        <taxon>Dikarya</taxon>
        <taxon>Ascomycota</taxon>
        <taxon>Pezizomycotina</taxon>
        <taxon>Eurotiomycetes</taxon>
        <taxon>Chaetothyriomycetidae</taxon>
        <taxon>Chaetothyriales</taxon>
        <taxon>Herpotrichiellaceae</taxon>
        <taxon>Exophiala</taxon>
    </lineage>
</organism>
<dbReference type="GeneID" id="27318728"/>
<reference evidence="2 3" key="1">
    <citation type="submission" date="2015-01" db="EMBL/GenBank/DDBJ databases">
        <title>The Genome Sequence of Exophiala mesophila CBS40295.</title>
        <authorList>
            <consortium name="The Broad Institute Genomics Platform"/>
            <person name="Cuomo C."/>
            <person name="de Hoog S."/>
            <person name="Gorbushina A."/>
            <person name="Stielow B."/>
            <person name="Teixiera M."/>
            <person name="Abouelleil A."/>
            <person name="Chapman S.B."/>
            <person name="Priest M."/>
            <person name="Young S.K."/>
            <person name="Wortman J."/>
            <person name="Nusbaum C."/>
            <person name="Birren B."/>
        </authorList>
    </citation>
    <scope>NUCLEOTIDE SEQUENCE [LARGE SCALE GENOMIC DNA]</scope>
    <source>
        <strain evidence="2 3">CBS 40295</strain>
    </source>
</reference>
<evidence type="ECO:0000313" key="2">
    <source>
        <dbReference type="EMBL" id="KIV97089.1"/>
    </source>
</evidence>
<evidence type="ECO:0000313" key="3">
    <source>
        <dbReference type="Proteomes" id="UP000054302"/>
    </source>
</evidence>
<keyword evidence="3" id="KW-1185">Reference proteome</keyword>
<dbReference type="VEuPathDB" id="FungiDB:PV10_00883"/>
<dbReference type="STRING" id="212818.A0A0D1ZT66"/>
<proteinExistence type="predicted"/>
<dbReference type="HOGENOM" id="CLU_037139_0_0_1"/>
<accession>A0A0D1ZT66</accession>
<dbReference type="RefSeq" id="XP_016228663.1">
    <property type="nucleotide sequence ID" value="XM_016365014.1"/>
</dbReference>
<dbReference type="OMA" id="YCQTRDS"/>
<keyword evidence="1" id="KW-0472">Membrane</keyword>
<keyword evidence="1" id="KW-1133">Transmembrane helix</keyword>
<protein>
    <submittedName>
        <fullName evidence="2">Uncharacterized protein</fullName>
    </submittedName>
</protein>
<gene>
    <name evidence="2" type="ORF">PV10_00883</name>
</gene>
<dbReference type="EMBL" id="KN847520">
    <property type="protein sequence ID" value="KIV97089.1"/>
    <property type="molecule type" value="Genomic_DNA"/>
</dbReference>
<dbReference type="OrthoDB" id="5373426at2759"/>
<dbReference type="AlphaFoldDB" id="A0A0D1ZT66"/>